<dbReference type="AlphaFoldDB" id="A0A7W8NGR4"/>
<evidence type="ECO:0000313" key="1">
    <source>
        <dbReference type="EMBL" id="MBB5363227.1"/>
    </source>
</evidence>
<proteinExistence type="predicted"/>
<dbReference type="EMBL" id="JACHFL010000005">
    <property type="protein sequence ID" value="MBB5363227.1"/>
    <property type="molecule type" value="Genomic_DNA"/>
</dbReference>
<organism evidence="1 2">
    <name type="scientific">Deinococcus humi</name>
    <dbReference type="NCBI Taxonomy" id="662880"/>
    <lineage>
        <taxon>Bacteria</taxon>
        <taxon>Thermotogati</taxon>
        <taxon>Deinococcota</taxon>
        <taxon>Deinococci</taxon>
        <taxon>Deinococcales</taxon>
        <taxon>Deinococcaceae</taxon>
        <taxon>Deinococcus</taxon>
    </lineage>
</organism>
<comment type="caution">
    <text evidence="1">The sequence shown here is derived from an EMBL/GenBank/DDBJ whole genome shotgun (WGS) entry which is preliminary data.</text>
</comment>
<evidence type="ECO:0000313" key="2">
    <source>
        <dbReference type="Proteomes" id="UP000552709"/>
    </source>
</evidence>
<name>A0A7W8NGR4_9DEIO</name>
<reference evidence="1 2" key="1">
    <citation type="submission" date="2020-08" db="EMBL/GenBank/DDBJ databases">
        <title>Genomic Encyclopedia of Type Strains, Phase IV (KMG-IV): sequencing the most valuable type-strain genomes for metagenomic binning, comparative biology and taxonomic classification.</title>
        <authorList>
            <person name="Goeker M."/>
        </authorList>
    </citation>
    <scope>NUCLEOTIDE SEQUENCE [LARGE SCALE GENOMIC DNA]</scope>
    <source>
        <strain evidence="1 2">DSM 27939</strain>
    </source>
</reference>
<protein>
    <submittedName>
        <fullName evidence="1">Uncharacterized protein</fullName>
    </submittedName>
</protein>
<dbReference type="RefSeq" id="WP_268240006.1">
    <property type="nucleotide sequence ID" value="NZ_JACHFL010000005.1"/>
</dbReference>
<keyword evidence="2" id="KW-1185">Reference proteome</keyword>
<dbReference type="Proteomes" id="UP000552709">
    <property type="component" value="Unassembled WGS sequence"/>
</dbReference>
<sequence length="42" mass="4421">MTEINITGFPMARSIGILTPANWSYFADSSFVAASDVGPTLA</sequence>
<gene>
    <name evidence="1" type="ORF">HNQ08_002325</name>
</gene>
<accession>A0A7W8NGR4</accession>